<dbReference type="GO" id="GO:1905706">
    <property type="term" value="P:regulation of mitochondrial ATP synthesis coupled proton transport"/>
    <property type="evidence" value="ECO:0007669"/>
    <property type="project" value="TreeGrafter"/>
</dbReference>
<reference evidence="6" key="1">
    <citation type="submission" date="2020-11" db="EMBL/GenBank/DDBJ databases">
        <authorList>
            <person name="Tran Van P."/>
        </authorList>
    </citation>
    <scope>NUCLEOTIDE SEQUENCE</scope>
</reference>
<dbReference type="GO" id="GO:0005739">
    <property type="term" value="C:mitochondrion"/>
    <property type="evidence" value="ECO:0007669"/>
    <property type="project" value="TreeGrafter"/>
</dbReference>
<keyword evidence="5" id="KW-0812">Transmembrane</keyword>
<dbReference type="OrthoDB" id="66144at2759"/>
<feature type="transmembrane region" description="Helical" evidence="5">
    <location>
        <begin position="12"/>
        <end position="35"/>
    </location>
</feature>
<keyword evidence="5" id="KW-1133">Transmembrane helix</keyword>
<sequence>MKEESKSESSRLPWILIGLTGGVAVGITAVSAPFVTPALRRFCLPYLPATTDQLFNVQKALNLCPKSKPLLDVGSGDGRIVFEAAKRGFQAHGVELNVWLVLYSRFAALAKGRQIFDRTSFSRNDLWKMNMRGYGTTVIFGVEEMMAPLGEKFSTELNDDAHVVACRFPIPGWSPFVTIGEGIDTVWVYKVSSQRR</sequence>
<evidence type="ECO:0000313" key="7">
    <source>
        <dbReference type="Proteomes" id="UP000678499"/>
    </source>
</evidence>
<keyword evidence="4" id="KW-0949">S-adenosyl-L-methionine</keyword>
<comment type="similarity">
    <text evidence="1">Belongs to the ANT/ATPSC lysine N-methyltransferase family.</text>
</comment>
<dbReference type="GO" id="GO:0032259">
    <property type="term" value="P:methylation"/>
    <property type="evidence" value="ECO:0007669"/>
    <property type="project" value="UniProtKB-KW"/>
</dbReference>
<evidence type="ECO:0000256" key="1">
    <source>
        <dbReference type="ARBA" id="ARBA00010633"/>
    </source>
</evidence>
<dbReference type="PANTHER" id="PTHR13610:SF9">
    <property type="entry name" value="FI06469P"/>
    <property type="match status" value="1"/>
</dbReference>
<dbReference type="Gene3D" id="3.40.50.150">
    <property type="entry name" value="Vaccinia Virus protein VP39"/>
    <property type="match status" value="1"/>
</dbReference>
<accession>A0A7R9BVJ0</accession>
<proteinExistence type="inferred from homology"/>
<name>A0A7R9BVJ0_9CRUS</name>
<evidence type="ECO:0000313" key="6">
    <source>
        <dbReference type="EMBL" id="CAD7281408.1"/>
    </source>
</evidence>
<dbReference type="Proteomes" id="UP000678499">
    <property type="component" value="Unassembled WGS sequence"/>
</dbReference>
<evidence type="ECO:0000256" key="2">
    <source>
        <dbReference type="ARBA" id="ARBA00022603"/>
    </source>
</evidence>
<keyword evidence="5" id="KW-0472">Membrane</keyword>
<dbReference type="PANTHER" id="PTHR13610">
    <property type="entry name" value="METHYLTRANSFERASE DOMAIN-CONTAINING PROTEIN"/>
    <property type="match status" value="1"/>
</dbReference>
<organism evidence="6">
    <name type="scientific">Notodromas monacha</name>
    <dbReference type="NCBI Taxonomy" id="399045"/>
    <lineage>
        <taxon>Eukaryota</taxon>
        <taxon>Metazoa</taxon>
        <taxon>Ecdysozoa</taxon>
        <taxon>Arthropoda</taxon>
        <taxon>Crustacea</taxon>
        <taxon>Oligostraca</taxon>
        <taxon>Ostracoda</taxon>
        <taxon>Podocopa</taxon>
        <taxon>Podocopida</taxon>
        <taxon>Cypridocopina</taxon>
        <taxon>Cypridoidea</taxon>
        <taxon>Cyprididae</taxon>
        <taxon>Notodromas</taxon>
    </lineage>
</organism>
<keyword evidence="2" id="KW-0489">Methyltransferase</keyword>
<evidence type="ECO:0000256" key="5">
    <source>
        <dbReference type="SAM" id="Phobius"/>
    </source>
</evidence>
<dbReference type="SUPFAM" id="SSF53335">
    <property type="entry name" value="S-adenosyl-L-methionine-dependent methyltransferases"/>
    <property type="match status" value="1"/>
</dbReference>
<gene>
    <name evidence="6" type="ORF">NMOB1V02_LOCUS9054</name>
</gene>
<dbReference type="InterPro" id="IPR026170">
    <property type="entry name" value="FAM173A/B"/>
</dbReference>
<dbReference type="EMBL" id="OA884884">
    <property type="protein sequence ID" value="CAD7281408.1"/>
    <property type="molecule type" value="Genomic_DNA"/>
</dbReference>
<evidence type="ECO:0000256" key="4">
    <source>
        <dbReference type="ARBA" id="ARBA00022691"/>
    </source>
</evidence>
<dbReference type="EMBL" id="CAJPEX010002847">
    <property type="protein sequence ID" value="CAG0921560.1"/>
    <property type="molecule type" value="Genomic_DNA"/>
</dbReference>
<evidence type="ECO:0000256" key="3">
    <source>
        <dbReference type="ARBA" id="ARBA00022679"/>
    </source>
</evidence>
<dbReference type="GO" id="GO:0016279">
    <property type="term" value="F:protein-lysine N-methyltransferase activity"/>
    <property type="evidence" value="ECO:0007669"/>
    <property type="project" value="InterPro"/>
</dbReference>
<dbReference type="AlphaFoldDB" id="A0A7R9BVJ0"/>
<protein>
    <submittedName>
        <fullName evidence="6">Uncharacterized protein</fullName>
    </submittedName>
</protein>
<dbReference type="InterPro" id="IPR029063">
    <property type="entry name" value="SAM-dependent_MTases_sf"/>
</dbReference>
<keyword evidence="3" id="KW-0808">Transferase</keyword>
<keyword evidence="7" id="KW-1185">Reference proteome</keyword>